<sequence>MALRRFWRFQSPEEMFKPVKPPISGPNLCLPIGLTSFASSFTLLDPLLSLSNNWATLFTNPSRTAQLRHQKEYRSIATRIQPKPNPPGPTANPLSLMGQDDCTQLQQHMPNQTSENHCNRVSTRRSKRQSEENRGNMKIRCFREEEEDAIGAWKRGEKEEKEK</sequence>
<reference evidence="2 3" key="1">
    <citation type="journal article" date="2021" name="bioRxiv">
        <title>The Gossypium anomalum genome as a resource for cotton improvement and evolutionary analysis of hybrid incompatibility.</title>
        <authorList>
            <person name="Grover C.E."/>
            <person name="Yuan D."/>
            <person name="Arick M.A."/>
            <person name="Miller E.R."/>
            <person name="Hu G."/>
            <person name="Peterson D.G."/>
            <person name="Wendel J.F."/>
            <person name="Udall J.A."/>
        </authorList>
    </citation>
    <scope>NUCLEOTIDE SEQUENCE [LARGE SCALE GENOMIC DNA]</scope>
    <source>
        <strain evidence="2">JFW-Udall</strain>
        <tissue evidence="2">Leaf</tissue>
    </source>
</reference>
<comment type="caution">
    <text evidence="2">The sequence shown here is derived from an EMBL/GenBank/DDBJ whole genome shotgun (WGS) entry which is preliminary data.</text>
</comment>
<organism evidence="2 3">
    <name type="scientific">Gossypium anomalum</name>
    <dbReference type="NCBI Taxonomy" id="47600"/>
    <lineage>
        <taxon>Eukaryota</taxon>
        <taxon>Viridiplantae</taxon>
        <taxon>Streptophyta</taxon>
        <taxon>Embryophyta</taxon>
        <taxon>Tracheophyta</taxon>
        <taxon>Spermatophyta</taxon>
        <taxon>Magnoliopsida</taxon>
        <taxon>eudicotyledons</taxon>
        <taxon>Gunneridae</taxon>
        <taxon>Pentapetalae</taxon>
        <taxon>rosids</taxon>
        <taxon>malvids</taxon>
        <taxon>Malvales</taxon>
        <taxon>Malvaceae</taxon>
        <taxon>Malvoideae</taxon>
        <taxon>Gossypium</taxon>
    </lineage>
</organism>
<name>A0A8J5Z4V5_9ROSI</name>
<dbReference type="EMBL" id="JAHUZN010000010">
    <property type="protein sequence ID" value="KAG8481339.1"/>
    <property type="molecule type" value="Genomic_DNA"/>
</dbReference>
<keyword evidence="3" id="KW-1185">Reference proteome</keyword>
<accession>A0A8J5Z4V5</accession>
<evidence type="ECO:0000313" key="3">
    <source>
        <dbReference type="Proteomes" id="UP000701853"/>
    </source>
</evidence>
<feature type="region of interest" description="Disordered" evidence="1">
    <location>
        <begin position="78"/>
        <end position="140"/>
    </location>
</feature>
<evidence type="ECO:0000313" key="2">
    <source>
        <dbReference type="EMBL" id="KAG8481339.1"/>
    </source>
</evidence>
<dbReference type="AlphaFoldDB" id="A0A8J5Z4V5"/>
<dbReference type="Proteomes" id="UP000701853">
    <property type="component" value="Chromosome 10"/>
</dbReference>
<feature type="compositionally biased region" description="Polar residues" evidence="1">
    <location>
        <begin position="101"/>
        <end position="121"/>
    </location>
</feature>
<gene>
    <name evidence="2" type="ORF">CXB51_026290</name>
</gene>
<evidence type="ECO:0000256" key="1">
    <source>
        <dbReference type="SAM" id="MobiDB-lite"/>
    </source>
</evidence>
<proteinExistence type="predicted"/>
<protein>
    <submittedName>
        <fullName evidence="2">Uncharacterized protein</fullName>
    </submittedName>
</protein>